<feature type="compositionally biased region" description="Polar residues" evidence="5">
    <location>
        <begin position="130"/>
        <end position="142"/>
    </location>
</feature>
<dbReference type="PANTHER" id="PTHR11521:SF20">
    <property type="entry name" value="TROPONIN T2E, CARDIAC ISOFORM X1"/>
    <property type="match status" value="1"/>
</dbReference>
<name>A0AAW1EWD2_ZOAVI</name>
<comment type="caution">
    <text evidence="6">The sequence shown here is derived from an EMBL/GenBank/DDBJ whole genome shotgun (WGS) entry which is preliminary data.</text>
</comment>
<comment type="function">
    <text evidence="1">Troponin T is the tropomyosin-binding subunit of troponin, the thin filament regulatory complex which confers calcium-sensitivity to striated muscle actomyosin ATPase activity.</text>
</comment>
<keyword evidence="7" id="KW-1185">Reference proteome</keyword>
<dbReference type="Gene3D" id="1.20.5.350">
    <property type="match status" value="1"/>
</dbReference>
<dbReference type="GO" id="GO:0005523">
    <property type="term" value="F:tropomyosin binding"/>
    <property type="evidence" value="ECO:0007669"/>
    <property type="project" value="TreeGrafter"/>
</dbReference>
<feature type="compositionally biased region" description="Basic and acidic residues" evidence="5">
    <location>
        <begin position="81"/>
        <end position="124"/>
    </location>
</feature>
<dbReference type="Pfam" id="PF00992">
    <property type="entry name" value="Troponin"/>
    <property type="match status" value="1"/>
</dbReference>
<gene>
    <name evidence="6" type="ORF">VZT92_016297</name>
</gene>
<dbReference type="GO" id="GO:0060048">
    <property type="term" value="P:cardiac muscle contraction"/>
    <property type="evidence" value="ECO:0007669"/>
    <property type="project" value="TreeGrafter"/>
</dbReference>
<evidence type="ECO:0000256" key="1">
    <source>
        <dbReference type="ARBA" id="ARBA00003363"/>
    </source>
</evidence>
<sequence>MSFAVESPAEDDAKPKPKAFAPPIAVPKIPEGGDKVDFDDIHRKRQEKDLTELQSLIQAHFIQRKNDEAELVTLVNRIEKRRTERAEQQRVRAELEKERMARVAEEKERKELEDARKKQDDEFKKKKALTNMTHQYGGVQQRQEGKKGAKKQTEREKKKKILAERRKPLNIDHLTEDKVKEKANEMWQCLMTLEAEKFDLGGKLKKQKYEINVLQSRIIEQQKFAKGRGKGRR</sequence>
<dbReference type="PANTHER" id="PTHR11521">
    <property type="entry name" value="TROPONIN T"/>
    <property type="match status" value="1"/>
</dbReference>
<accession>A0AAW1EWD2</accession>
<dbReference type="Proteomes" id="UP001488805">
    <property type="component" value="Unassembled WGS sequence"/>
</dbReference>
<dbReference type="InterPro" id="IPR038077">
    <property type="entry name" value="Troponin_sf"/>
</dbReference>
<evidence type="ECO:0000256" key="2">
    <source>
        <dbReference type="ARBA" id="ARBA00008330"/>
    </source>
</evidence>
<feature type="region of interest" description="Disordered" evidence="5">
    <location>
        <begin position="81"/>
        <end position="169"/>
    </location>
</feature>
<evidence type="ECO:0000256" key="4">
    <source>
        <dbReference type="ARBA" id="ARBA00023179"/>
    </source>
</evidence>
<organism evidence="6 7">
    <name type="scientific">Zoarces viviparus</name>
    <name type="common">Viviparous eelpout</name>
    <name type="synonym">Blennius viviparus</name>
    <dbReference type="NCBI Taxonomy" id="48416"/>
    <lineage>
        <taxon>Eukaryota</taxon>
        <taxon>Metazoa</taxon>
        <taxon>Chordata</taxon>
        <taxon>Craniata</taxon>
        <taxon>Vertebrata</taxon>
        <taxon>Euteleostomi</taxon>
        <taxon>Actinopterygii</taxon>
        <taxon>Neopterygii</taxon>
        <taxon>Teleostei</taxon>
        <taxon>Neoteleostei</taxon>
        <taxon>Acanthomorphata</taxon>
        <taxon>Eupercaria</taxon>
        <taxon>Perciformes</taxon>
        <taxon>Cottioidei</taxon>
        <taxon>Zoarcales</taxon>
        <taxon>Zoarcidae</taxon>
        <taxon>Zoarcinae</taxon>
        <taxon>Zoarces</taxon>
    </lineage>
</organism>
<dbReference type="EMBL" id="JBCEZU010000134">
    <property type="protein sequence ID" value="KAK9525609.1"/>
    <property type="molecule type" value="Genomic_DNA"/>
</dbReference>
<dbReference type="FunFam" id="1.20.5.350:FF:000001">
    <property type="entry name" value="Troponin T, fast skeletal muscle"/>
    <property type="match status" value="1"/>
</dbReference>
<feature type="compositionally biased region" description="Low complexity" evidence="5">
    <location>
        <begin position="18"/>
        <end position="30"/>
    </location>
</feature>
<dbReference type="GO" id="GO:0031013">
    <property type="term" value="F:troponin I binding"/>
    <property type="evidence" value="ECO:0007669"/>
    <property type="project" value="TreeGrafter"/>
</dbReference>
<dbReference type="AlphaFoldDB" id="A0AAW1EWD2"/>
<feature type="region of interest" description="Disordered" evidence="5">
    <location>
        <begin position="1"/>
        <end position="37"/>
    </location>
</feature>
<dbReference type="GO" id="GO:0045214">
    <property type="term" value="P:sarcomere organization"/>
    <property type="evidence" value="ECO:0007669"/>
    <property type="project" value="TreeGrafter"/>
</dbReference>
<feature type="compositionally biased region" description="Basic and acidic residues" evidence="5">
    <location>
        <begin position="143"/>
        <end position="169"/>
    </location>
</feature>
<protein>
    <recommendedName>
        <fullName evidence="8">Troponin T2e, cardiac</fullName>
    </recommendedName>
</protein>
<evidence type="ECO:0000256" key="3">
    <source>
        <dbReference type="ARBA" id="ARBA00022553"/>
    </source>
</evidence>
<dbReference type="InterPro" id="IPR001978">
    <property type="entry name" value="Troponin"/>
</dbReference>
<dbReference type="GO" id="GO:0005861">
    <property type="term" value="C:troponin complex"/>
    <property type="evidence" value="ECO:0007669"/>
    <property type="project" value="InterPro"/>
</dbReference>
<keyword evidence="4" id="KW-0514">Muscle protein</keyword>
<keyword evidence="3" id="KW-0597">Phosphoprotein</keyword>
<dbReference type="SUPFAM" id="SSF90250">
    <property type="entry name" value="Troponin coil-coiled subunits"/>
    <property type="match status" value="1"/>
</dbReference>
<evidence type="ECO:0000256" key="5">
    <source>
        <dbReference type="SAM" id="MobiDB-lite"/>
    </source>
</evidence>
<proteinExistence type="inferred from homology"/>
<evidence type="ECO:0000313" key="7">
    <source>
        <dbReference type="Proteomes" id="UP001488805"/>
    </source>
</evidence>
<evidence type="ECO:0000313" key="6">
    <source>
        <dbReference type="EMBL" id="KAK9525609.1"/>
    </source>
</evidence>
<dbReference type="GO" id="GO:0030172">
    <property type="term" value="F:troponin C binding"/>
    <property type="evidence" value="ECO:0007669"/>
    <property type="project" value="TreeGrafter"/>
</dbReference>
<evidence type="ECO:0008006" key="8">
    <source>
        <dbReference type="Google" id="ProtNLM"/>
    </source>
</evidence>
<dbReference type="InterPro" id="IPR027707">
    <property type="entry name" value="TNNT"/>
</dbReference>
<reference evidence="6 7" key="1">
    <citation type="journal article" date="2024" name="Genome Biol. Evol.">
        <title>Chromosome-level genome assembly of the viviparous eelpout Zoarces viviparus.</title>
        <authorList>
            <person name="Fuhrmann N."/>
            <person name="Brasseur M.V."/>
            <person name="Bakowski C.E."/>
            <person name="Podsiadlowski L."/>
            <person name="Prost S."/>
            <person name="Krehenwinkel H."/>
            <person name="Mayer C."/>
        </authorList>
    </citation>
    <scope>NUCLEOTIDE SEQUENCE [LARGE SCALE GENOMIC DNA]</scope>
    <source>
        <strain evidence="6">NO-MEL_2022_Ind0_liver</strain>
    </source>
</reference>
<comment type="similarity">
    <text evidence="2">Belongs to the troponin T family.</text>
</comment>
<dbReference type="GO" id="GO:0006937">
    <property type="term" value="P:regulation of muscle contraction"/>
    <property type="evidence" value="ECO:0007669"/>
    <property type="project" value="InterPro"/>
</dbReference>